<dbReference type="AlphaFoldDB" id="A0A131Y9K4"/>
<feature type="signal peptide" evidence="1">
    <location>
        <begin position="1"/>
        <end position="33"/>
    </location>
</feature>
<feature type="chain" id="PRO_5007284357" evidence="1">
    <location>
        <begin position="34"/>
        <end position="85"/>
    </location>
</feature>
<keyword evidence="1" id="KW-0732">Signal</keyword>
<name>A0A131Y9K4_RHIAP</name>
<proteinExistence type="predicted"/>
<evidence type="ECO:0000313" key="2">
    <source>
        <dbReference type="EMBL" id="JAP75949.1"/>
    </source>
</evidence>
<organism evidence="2">
    <name type="scientific">Rhipicephalus appendiculatus</name>
    <name type="common">Brown ear tick</name>
    <dbReference type="NCBI Taxonomy" id="34631"/>
    <lineage>
        <taxon>Eukaryota</taxon>
        <taxon>Metazoa</taxon>
        <taxon>Ecdysozoa</taxon>
        <taxon>Arthropoda</taxon>
        <taxon>Chelicerata</taxon>
        <taxon>Arachnida</taxon>
        <taxon>Acari</taxon>
        <taxon>Parasitiformes</taxon>
        <taxon>Ixodida</taxon>
        <taxon>Ixodoidea</taxon>
        <taxon>Ixodidae</taxon>
        <taxon>Rhipicephalinae</taxon>
        <taxon>Rhipicephalus</taxon>
        <taxon>Rhipicephalus</taxon>
    </lineage>
</organism>
<accession>A0A131Y9K4</accession>
<evidence type="ECO:0000256" key="1">
    <source>
        <dbReference type="SAM" id="SignalP"/>
    </source>
</evidence>
<reference evidence="2" key="1">
    <citation type="journal article" date="2016" name="Ticks Tick Borne Dis.">
        <title>De novo assembly and annotation of the salivary gland transcriptome of Rhipicephalus appendiculatus male and female ticks during blood feeding.</title>
        <authorList>
            <person name="de Castro M.H."/>
            <person name="de Klerk D."/>
            <person name="Pienaar R."/>
            <person name="Latif A.A."/>
            <person name="Rees D.J."/>
            <person name="Mans B.J."/>
        </authorList>
    </citation>
    <scope>NUCLEOTIDE SEQUENCE</scope>
    <source>
        <tissue evidence="2">Salivary glands</tissue>
    </source>
</reference>
<protein>
    <submittedName>
        <fullName evidence="2">Cell adhesion molecule</fullName>
    </submittedName>
</protein>
<sequence>MRTSPVMDGRHWRHLASGVRLLLLLYVFPGTQTASCKSVFSPISGGRFLPMFSRIVCLKYLSQFHAVNTVGWQRPSCKTILCHST</sequence>
<dbReference type="EMBL" id="GEDV01012608">
    <property type="protein sequence ID" value="JAP75949.1"/>
    <property type="molecule type" value="Transcribed_RNA"/>
</dbReference>